<name>A0AAJ6VIG1_9HYME</name>
<organism evidence="15 16">
    <name type="scientific">Ceratosolen solmsi marchali</name>
    <dbReference type="NCBI Taxonomy" id="326594"/>
    <lineage>
        <taxon>Eukaryota</taxon>
        <taxon>Metazoa</taxon>
        <taxon>Ecdysozoa</taxon>
        <taxon>Arthropoda</taxon>
        <taxon>Hexapoda</taxon>
        <taxon>Insecta</taxon>
        <taxon>Pterygota</taxon>
        <taxon>Neoptera</taxon>
        <taxon>Endopterygota</taxon>
        <taxon>Hymenoptera</taxon>
        <taxon>Apocrita</taxon>
        <taxon>Proctotrupomorpha</taxon>
        <taxon>Chalcidoidea</taxon>
        <taxon>Agaonidae</taxon>
        <taxon>Agaoninae</taxon>
        <taxon>Ceratosolen</taxon>
    </lineage>
</organism>
<dbReference type="InterPro" id="IPR047266">
    <property type="entry name" value="KMT5A-like_SET"/>
</dbReference>
<evidence type="ECO:0000256" key="6">
    <source>
        <dbReference type="ARBA" id="ARBA00022679"/>
    </source>
</evidence>
<evidence type="ECO:0000256" key="1">
    <source>
        <dbReference type="ARBA" id="ARBA00004123"/>
    </source>
</evidence>
<evidence type="ECO:0000313" key="16">
    <source>
        <dbReference type="RefSeq" id="XP_011493824.1"/>
    </source>
</evidence>
<dbReference type="PROSITE" id="PS50280">
    <property type="entry name" value="SET"/>
    <property type="match status" value="1"/>
</dbReference>
<evidence type="ECO:0000256" key="13">
    <source>
        <dbReference type="SAM" id="MobiDB-lite"/>
    </source>
</evidence>
<dbReference type="InterPro" id="IPR016858">
    <property type="entry name" value="KMT5A-like"/>
</dbReference>
<dbReference type="SUPFAM" id="SSF82199">
    <property type="entry name" value="SET domain"/>
    <property type="match status" value="1"/>
</dbReference>
<dbReference type="KEGG" id="csol:105359046"/>
<evidence type="ECO:0000256" key="5">
    <source>
        <dbReference type="ARBA" id="ARBA00022603"/>
    </source>
</evidence>
<evidence type="ECO:0000313" key="15">
    <source>
        <dbReference type="Proteomes" id="UP000695007"/>
    </source>
</evidence>
<evidence type="ECO:0000256" key="11">
    <source>
        <dbReference type="ARBA" id="ARBA00023242"/>
    </source>
</evidence>
<dbReference type="GO" id="GO:0006357">
    <property type="term" value="P:regulation of transcription by RNA polymerase II"/>
    <property type="evidence" value="ECO:0007669"/>
    <property type="project" value="TreeGrafter"/>
</dbReference>
<evidence type="ECO:0000259" key="14">
    <source>
        <dbReference type="PROSITE" id="PS50280"/>
    </source>
</evidence>
<keyword evidence="15" id="KW-1185">Reference proteome</keyword>
<comment type="catalytic activity">
    <reaction evidence="12">
        <text>L-lysyl(20)-[histone H4] + S-adenosyl-L-methionine = N(6)-methyl-L-lysyl(20)-[histone H4] + S-adenosyl-L-homocysteine + H(+)</text>
        <dbReference type="Rhea" id="RHEA:60344"/>
        <dbReference type="Rhea" id="RHEA-COMP:15554"/>
        <dbReference type="Rhea" id="RHEA-COMP:15555"/>
        <dbReference type="ChEBI" id="CHEBI:15378"/>
        <dbReference type="ChEBI" id="CHEBI:29969"/>
        <dbReference type="ChEBI" id="CHEBI:57856"/>
        <dbReference type="ChEBI" id="CHEBI:59789"/>
        <dbReference type="ChEBI" id="CHEBI:61929"/>
        <dbReference type="EC" id="2.1.1.361"/>
    </reaction>
</comment>
<evidence type="ECO:0000256" key="9">
    <source>
        <dbReference type="ARBA" id="ARBA00023015"/>
    </source>
</evidence>
<evidence type="ECO:0000256" key="8">
    <source>
        <dbReference type="ARBA" id="ARBA00022853"/>
    </source>
</evidence>
<reference evidence="16" key="1">
    <citation type="submission" date="2025-08" db="UniProtKB">
        <authorList>
            <consortium name="RefSeq"/>
        </authorList>
    </citation>
    <scope>IDENTIFICATION</scope>
</reference>
<keyword evidence="7" id="KW-0949">S-adenosyl-L-methionine</keyword>
<dbReference type="GeneID" id="105359046"/>
<keyword evidence="9" id="KW-0805">Transcription regulation</keyword>
<dbReference type="CDD" id="cd10528">
    <property type="entry name" value="SET_SETD8"/>
    <property type="match status" value="1"/>
</dbReference>
<dbReference type="GO" id="GO:0005700">
    <property type="term" value="C:polytene chromosome"/>
    <property type="evidence" value="ECO:0007669"/>
    <property type="project" value="TreeGrafter"/>
</dbReference>
<proteinExistence type="predicted"/>
<dbReference type="Proteomes" id="UP000695007">
    <property type="component" value="Unplaced"/>
</dbReference>
<keyword evidence="10" id="KW-0804">Transcription</keyword>
<keyword evidence="5" id="KW-0489">Methyltransferase</keyword>
<dbReference type="AlphaFoldDB" id="A0AAJ6VIG1"/>
<evidence type="ECO:0000256" key="3">
    <source>
        <dbReference type="ARBA" id="ARBA00012187"/>
    </source>
</evidence>
<dbReference type="InterPro" id="IPR046341">
    <property type="entry name" value="SET_dom_sf"/>
</dbReference>
<dbReference type="GO" id="GO:0140944">
    <property type="term" value="F:histone H4K20 monomethyltransferase activity"/>
    <property type="evidence" value="ECO:0007669"/>
    <property type="project" value="UniProtKB-EC"/>
</dbReference>
<dbReference type="GO" id="GO:0032259">
    <property type="term" value="P:methylation"/>
    <property type="evidence" value="ECO:0007669"/>
    <property type="project" value="UniProtKB-KW"/>
</dbReference>
<feature type="domain" description="SET" evidence="14">
    <location>
        <begin position="223"/>
        <end position="344"/>
    </location>
</feature>
<evidence type="ECO:0000256" key="10">
    <source>
        <dbReference type="ARBA" id="ARBA00023163"/>
    </source>
</evidence>
<feature type="compositionally biased region" description="Basic and acidic residues" evidence="13">
    <location>
        <begin position="172"/>
        <end position="183"/>
    </location>
</feature>
<dbReference type="RefSeq" id="XP_011493824.1">
    <property type="nucleotide sequence ID" value="XM_011495522.1"/>
</dbReference>
<keyword evidence="4" id="KW-0158">Chromosome</keyword>
<dbReference type="PANTHER" id="PTHR46167">
    <property type="entry name" value="N-LYSINE METHYLTRANSFERASE KMT5A"/>
    <property type="match status" value="1"/>
</dbReference>
<dbReference type="GO" id="GO:0043516">
    <property type="term" value="P:regulation of DNA damage response, signal transduction by p53 class mediator"/>
    <property type="evidence" value="ECO:0007669"/>
    <property type="project" value="TreeGrafter"/>
</dbReference>
<dbReference type="Pfam" id="PF00856">
    <property type="entry name" value="SET"/>
    <property type="match status" value="1"/>
</dbReference>
<dbReference type="PROSITE" id="PS51571">
    <property type="entry name" value="SAM_MT43_PR_SET"/>
    <property type="match status" value="1"/>
</dbReference>
<dbReference type="Gene3D" id="2.170.270.10">
    <property type="entry name" value="SET domain"/>
    <property type="match status" value="1"/>
</dbReference>
<dbReference type="EC" id="2.1.1.361" evidence="3"/>
<dbReference type="PANTHER" id="PTHR46167:SF1">
    <property type="entry name" value="N-LYSINE METHYLTRANSFERASE KMT5A"/>
    <property type="match status" value="1"/>
</dbReference>
<evidence type="ECO:0000256" key="12">
    <source>
        <dbReference type="ARBA" id="ARBA00047784"/>
    </source>
</evidence>
<protein>
    <recommendedName>
        <fullName evidence="3">[histone H4]-lysine(20) N-methyltransferase</fullName>
        <ecNumber evidence="3">2.1.1.361</ecNumber>
    </recommendedName>
</protein>
<accession>A0AAJ6VIG1</accession>
<keyword evidence="6" id="KW-0808">Transferase</keyword>
<dbReference type="InterPro" id="IPR001214">
    <property type="entry name" value="SET_dom"/>
</dbReference>
<keyword evidence="11" id="KW-0539">Nucleus</keyword>
<keyword evidence="8" id="KW-0156">Chromatin regulator</keyword>
<dbReference type="GO" id="GO:0005634">
    <property type="term" value="C:nucleus"/>
    <property type="evidence" value="ECO:0007669"/>
    <property type="project" value="UniProtKB-SubCell"/>
</dbReference>
<gene>
    <name evidence="16" type="primary">LOC105359046</name>
</gene>
<comment type="subcellular location">
    <subcellularLocation>
        <location evidence="2">Chromosome</location>
    </subcellularLocation>
    <subcellularLocation>
        <location evidence="1">Nucleus</location>
    </subcellularLocation>
</comment>
<dbReference type="InterPro" id="IPR051760">
    <property type="entry name" value="KMT5A"/>
</dbReference>
<sequence>MVAKNTLPNGVKIVTKECVQSEKLLDDIKCNSCNSRTKSEVKSSGGTQQVLKKNTSKQRDSGKNKKALLKKKPEIDNETNKCKSGLVTSSNNKKIIQETRINNADKSKIVSLNHKLTEYFSDLKVNEHIKENVEKVSKIEKVQIQESKQLIANTVTNQKQSSGNSKNSGKNIKQDRNKTNSELTNHKVTDYFHVRRSERKYTKKVIDEKQIDLENKILNEIEDGLEIKEFEDKGRGIITTKEFYRGDFVIEYIGDLIHGAVAKKREIQYAKNKNIGCYMYYFKHKNTQYCIDATKESGKLGRLINHSRKGNLVSRIVEINQIPHLVLFAKTDVSIGTEILYDYGDRSRESVQNHPWLTL</sequence>
<dbReference type="SMART" id="SM00317">
    <property type="entry name" value="SET"/>
    <property type="match status" value="1"/>
</dbReference>
<feature type="region of interest" description="Disordered" evidence="13">
    <location>
        <begin position="38"/>
        <end position="66"/>
    </location>
</feature>
<evidence type="ECO:0000256" key="4">
    <source>
        <dbReference type="ARBA" id="ARBA00022454"/>
    </source>
</evidence>
<feature type="compositionally biased region" description="Low complexity" evidence="13">
    <location>
        <begin position="157"/>
        <end position="171"/>
    </location>
</feature>
<feature type="region of interest" description="Disordered" evidence="13">
    <location>
        <begin position="154"/>
        <end position="183"/>
    </location>
</feature>
<feature type="compositionally biased region" description="Polar residues" evidence="13">
    <location>
        <begin position="38"/>
        <end position="53"/>
    </location>
</feature>
<evidence type="ECO:0000256" key="7">
    <source>
        <dbReference type="ARBA" id="ARBA00022691"/>
    </source>
</evidence>
<evidence type="ECO:0000256" key="2">
    <source>
        <dbReference type="ARBA" id="ARBA00004286"/>
    </source>
</evidence>